<organism evidence="2 3">
    <name type="scientific">Deinococcus marmoris</name>
    <dbReference type="NCBI Taxonomy" id="249408"/>
    <lineage>
        <taxon>Bacteria</taxon>
        <taxon>Thermotogati</taxon>
        <taxon>Deinococcota</taxon>
        <taxon>Deinococci</taxon>
        <taxon>Deinococcales</taxon>
        <taxon>Deinococcaceae</taxon>
        <taxon>Deinococcus</taxon>
    </lineage>
</organism>
<protein>
    <submittedName>
        <fullName evidence="2">Lysophospholipase</fullName>
    </submittedName>
</protein>
<dbReference type="PANTHER" id="PTHR11614">
    <property type="entry name" value="PHOSPHOLIPASE-RELATED"/>
    <property type="match status" value="1"/>
</dbReference>
<gene>
    <name evidence="2" type="ORF">BOO71_0007120</name>
</gene>
<evidence type="ECO:0000313" key="2">
    <source>
        <dbReference type="EMBL" id="OLV18021.1"/>
    </source>
</evidence>
<dbReference type="EMBL" id="MSTI01000077">
    <property type="protein sequence ID" value="OLV18021.1"/>
    <property type="molecule type" value="Genomic_DNA"/>
</dbReference>
<evidence type="ECO:0000259" key="1">
    <source>
        <dbReference type="Pfam" id="PF12146"/>
    </source>
</evidence>
<dbReference type="InterPro" id="IPR051044">
    <property type="entry name" value="MAG_DAG_Lipase"/>
</dbReference>
<dbReference type="InterPro" id="IPR000073">
    <property type="entry name" value="AB_hydrolase_1"/>
</dbReference>
<dbReference type="Pfam" id="PF12146">
    <property type="entry name" value="Hydrolase_4"/>
    <property type="match status" value="1"/>
</dbReference>
<dbReference type="AlphaFoldDB" id="A0A1U7NYM3"/>
<evidence type="ECO:0000313" key="3">
    <source>
        <dbReference type="Proteomes" id="UP000186607"/>
    </source>
</evidence>
<feature type="domain" description="Serine aminopeptidase S33" evidence="1">
    <location>
        <begin position="44"/>
        <end position="285"/>
    </location>
</feature>
<proteinExistence type="predicted"/>
<dbReference type="SUPFAM" id="SSF53474">
    <property type="entry name" value="alpha/beta-Hydrolases"/>
    <property type="match status" value="1"/>
</dbReference>
<dbReference type="InterPro" id="IPR022742">
    <property type="entry name" value="Hydrolase_4"/>
</dbReference>
<dbReference type="InterPro" id="IPR029058">
    <property type="entry name" value="AB_hydrolase_fold"/>
</dbReference>
<sequence length="302" mass="32522">MGNATLRDMEHQEWKVPGAPVSGYVWQAQHPEAQHPAAQHPEAQHPRGAVLISHGVGEYAQRYVERYHALIPTLVQAGFTVYAYDQRGHGHSEGRRAVVDLNVLVEDHLKAREALRGRPGDDSPLPLFALGHSMGGLVTAASASRDPRGLSGVILSSPALLVGQDEPALVKALAPLLAKVAPAAPVTDLGTAGLSRLPEEVAAYKADELVYHGKVRALTAATMLGLSGKLWAGYPNWKLPTLVIHGTADKITDPAGSQRFFDTIASPDKTLILQDGGYHELLNDEPREEIRAALLAWLLERS</sequence>
<dbReference type="PRINTS" id="PR00111">
    <property type="entry name" value="ABHYDROLASE"/>
</dbReference>
<dbReference type="Proteomes" id="UP000186607">
    <property type="component" value="Unassembled WGS sequence"/>
</dbReference>
<reference evidence="2 3" key="1">
    <citation type="submission" date="2017-01" db="EMBL/GenBank/DDBJ databases">
        <title>Genome Analysis of Deinococcus marmoris KOPRI26562.</title>
        <authorList>
            <person name="Kim J.H."/>
            <person name="Oh H.-M."/>
        </authorList>
    </citation>
    <scope>NUCLEOTIDE SEQUENCE [LARGE SCALE GENOMIC DNA]</scope>
    <source>
        <strain evidence="2 3">KOPRI26562</strain>
    </source>
</reference>
<dbReference type="Gene3D" id="3.40.50.1820">
    <property type="entry name" value="alpha/beta hydrolase"/>
    <property type="match status" value="1"/>
</dbReference>
<name>A0A1U7NYM3_9DEIO</name>
<accession>A0A1U7NYM3</accession>
<dbReference type="STRING" id="249408.BOO71_0007120"/>
<keyword evidence="3" id="KW-1185">Reference proteome</keyword>
<comment type="caution">
    <text evidence="2">The sequence shown here is derived from an EMBL/GenBank/DDBJ whole genome shotgun (WGS) entry which is preliminary data.</text>
</comment>